<dbReference type="Proteomes" id="UP000789901">
    <property type="component" value="Unassembled WGS sequence"/>
</dbReference>
<reference evidence="1 2" key="1">
    <citation type="submission" date="2021-06" db="EMBL/GenBank/DDBJ databases">
        <authorList>
            <person name="Kallberg Y."/>
            <person name="Tangrot J."/>
            <person name="Rosling A."/>
        </authorList>
    </citation>
    <scope>NUCLEOTIDE SEQUENCE [LARGE SCALE GENOMIC DNA]</scope>
    <source>
        <strain evidence="1 2">120-4 pot B 10/14</strain>
    </source>
</reference>
<keyword evidence="2" id="KW-1185">Reference proteome</keyword>
<evidence type="ECO:0000313" key="2">
    <source>
        <dbReference type="Proteomes" id="UP000789901"/>
    </source>
</evidence>
<proteinExistence type="predicted"/>
<evidence type="ECO:0000313" key="1">
    <source>
        <dbReference type="EMBL" id="CAG8579425.1"/>
    </source>
</evidence>
<organism evidence="1 2">
    <name type="scientific">Gigaspora margarita</name>
    <dbReference type="NCBI Taxonomy" id="4874"/>
    <lineage>
        <taxon>Eukaryota</taxon>
        <taxon>Fungi</taxon>
        <taxon>Fungi incertae sedis</taxon>
        <taxon>Mucoromycota</taxon>
        <taxon>Glomeromycotina</taxon>
        <taxon>Glomeromycetes</taxon>
        <taxon>Diversisporales</taxon>
        <taxon>Gigasporaceae</taxon>
        <taxon>Gigaspora</taxon>
    </lineage>
</organism>
<accession>A0ABN7UGT4</accession>
<name>A0ABN7UGT4_GIGMA</name>
<gene>
    <name evidence="1" type="ORF">GMARGA_LOCUS5875</name>
</gene>
<dbReference type="EMBL" id="CAJVQB010002559">
    <property type="protein sequence ID" value="CAG8579425.1"/>
    <property type="molecule type" value="Genomic_DNA"/>
</dbReference>
<comment type="caution">
    <text evidence="1">The sequence shown here is derived from an EMBL/GenBank/DDBJ whole genome shotgun (WGS) entry which is preliminary data.</text>
</comment>
<sequence>MSLRITVLVIQRTELLVEIKRIQGVLITDNKRLKSRIPENAYLKSPIHRIEHALLNKPYCKLRNVQTALT</sequence>
<protein>
    <submittedName>
        <fullName evidence="1">32164_t:CDS:1</fullName>
    </submittedName>
</protein>